<dbReference type="GO" id="GO:0046872">
    <property type="term" value="F:metal ion binding"/>
    <property type="evidence" value="ECO:0007669"/>
    <property type="project" value="UniProtKB-KW"/>
</dbReference>
<evidence type="ECO:0000256" key="2">
    <source>
        <dbReference type="ARBA" id="ARBA00001946"/>
    </source>
</evidence>
<evidence type="ECO:0000259" key="7">
    <source>
        <dbReference type="SMART" id="SM01274"/>
    </source>
</evidence>
<sequence>PLKNKLNMSLYYTPGVAEPCKEIKRDADLAYKYTSKNHTIAVITDGSAVLGLGNIGAVAGLPVMEGKCALFKEFGGVDAIPICLETQDVDEIVQVIKNISGSFGGINLEDISAPRCFEIEGKLIKALDIPVFHDDQHGTAIVCLAGLINTLKVVGKKHSKVKVVMIGAGAAGIAISKLMIKYGFKNLILVDRHGAIYNGRTGLNLYKKQIAKITNKKKIKGPLEDVMVGADVVIGVSQPNIVTKKMVGSMAKDSIVFAMSNPD</sequence>
<dbReference type="GO" id="GO:0016616">
    <property type="term" value="F:oxidoreductase activity, acting on the CH-OH group of donors, NAD or NADP as acceptor"/>
    <property type="evidence" value="ECO:0007669"/>
    <property type="project" value="InterPro"/>
</dbReference>
<dbReference type="SMART" id="SM01274">
    <property type="entry name" value="malic"/>
    <property type="match status" value="1"/>
</dbReference>
<dbReference type="InterPro" id="IPR015884">
    <property type="entry name" value="Malic_enzyme_CS"/>
</dbReference>
<proteinExistence type="inferred from homology"/>
<organism evidence="8">
    <name type="scientific">marine sediment metagenome</name>
    <dbReference type="NCBI Taxonomy" id="412755"/>
    <lineage>
        <taxon>unclassified sequences</taxon>
        <taxon>metagenomes</taxon>
        <taxon>ecological metagenomes</taxon>
    </lineage>
</organism>
<evidence type="ECO:0000256" key="1">
    <source>
        <dbReference type="ARBA" id="ARBA00001936"/>
    </source>
</evidence>
<keyword evidence="4" id="KW-0479">Metal-binding</keyword>
<dbReference type="InterPro" id="IPR046346">
    <property type="entry name" value="Aminoacid_DH-like_N_sf"/>
</dbReference>
<dbReference type="SUPFAM" id="SSF53223">
    <property type="entry name" value="Aminoacid dehydrogenase-like, N-terminal domain"/>
    <property type="match status" value="1"/>
</dbReference>
<name>X0W2I9_9ZZZZ</name>
<evidence type="ECO:0000313" key="8">
    <source>
        <dbReference type="EMBL" id="GAG17547.1"/>
    </source>
</evidence>
<dbReference type="Gene3D" id="3.40.50.720">
    <property type="entry name" value="NAD(P)-binding Rossmann-like Domain"/>
    <property type="match status" value="1"/>
</dbReference>
<dbReference type="GO" id="GO:0051287">
    <property type="term" value="F:NAD binding"/>
    <property type="evidence" value="ECO:0007669"/>
    <property type="project" value="InterPro"/>
</dbReference>
<feature type="non-terminal residue" evidence="8">
    <location>
        <position position="263"/>
    </location>
</feature>
<dbReference type="GO" id="GO:0004470">
    <property type="term" value="F:malic enzyme activity"/>
    <property type="evidence" value="ECO:0007669"/>
    <property type="project" value="InterPro"/>
</dbReference>
<dbReference type="InterPro" id="IPR037062">
    <property type="entry name" value="Malic_N_dom_sf"/>
</dbReference>
<comment type="cofactor">
    <cofactor evidence="1">
        <name>Mn(2+)</name>
        <dbReference type="ChEBI" id="CHEBI:29035"/>
    </cofactor>
</comment>
<accession>X0W2I9</accession>
<evidence type="ECO:0000256" key="5">
    <source>
        <dbReference type="ARBA" id="ARBA00023002"/>
    </source>
</evidence>
<comment type="similarity">
    <text evidence="3">Belongs to the malic enzymes family.</text>
</comment>
<comment type="caution">
    <text evidence="8">The sequence shown here is derived from an EMBL/GenBank/DDBJ whole genome shotgun (WGS) entry which is preliminary data.</text>
</comment>
<dbReference type="SMART" id="SM00919">
    <property type="entry name" value="Malic_M"/>
    <property type="match status" value="1"/>
</dbReference>
<dbReference type="AlphaFoldDB" id="X0W2I9"/>
<dbReference type="Pfam" id="PF00390">
    <property type="entry name" value="malic"/>
    <property type="match status" value="1"/>
</dbReference>
<keyword evidence="5" id="KW-0560">Oxidoreductase</keyword>
<evidence type="ECO:0000256" key="3">
    <source>
        <dbReference type="ARBA" id="ARBA00008785"/>
    </source>
</evidence>
<evidence type="ECO:0000259" key="6">
    <source>
        <dbReference type="SMART" id="SM00919"/>
    </source>
</evidence>
<evidence type="ECO:0000256" key="4">
    <source>
        <dbReference type="ARBA" id="ARBA00022723"/>
    </source>
</evidence>
<dbReference type="InterPro" id="IPR012302">
    <property type="entry name" value="Malic_NAD-bd"/>
</dbReference>
<dbReference type="EMBL" id="BARS01030068">
    <property type="protein sequence ID" value="GAG17547.1"/>
    <property type="molecule type" value="Genomic_DNA"/>
</dbReference>
<dbReference type="InterPro" id="IPR036291">
    <property type="entry name" value="NAD(P)-bd_dom_sf"/>
</dbReference>
<protein>
    <recommendedName>
        <fullName evidence="9">Malic enzyme N-terminal domain-containing protein</fullName>
    </recommendedName>
</protein>
<dbReference type="SUPFAM" id="SSF51735">
    <property type="entry name" value="NAD(P)-binding Rossmann-fold domains"/>
    <property type="match status" value="1"/>
</dbReference>
<dbReference type="Pfam" id="PF03949">
    <property type="entry name" value="Malic_M"/>
    <property type="match status" value="1"/>
</dbReference>
<dbReference type="PANTHER" id="PTHR43237">
    <property type="entry name" value="NADP-DEPENDENT MALIC ENZYME"/>
    <property type="match status" value="1"/>
</dbReference>
<comment type="cofactor">
    <cofactor evidence="2">
        <name>Mg(2+)</name>
        <dbReference type="ChEBI" id="CHEBI:18420"/>
    </cofactor>
</comment>
<feature type="domain" description="Malic enzyme N-terminal" evidence="7">
    <location>
        <begin position="1"/>
        <end position="124"/>
    </location>
</feature>
<dbReference type="PIRSF" id="PIRSF000106">
    <property type="entry name" value="ME"/>
    <property type="match status" value="1"/>
</dbReference>
<feature type="non-terminal residue" evidence="8">
    <location>
        <position position="1"/>
    </location>
</feature>
<reference evidence="8" key="1">
    <citation type="journal article" date="2014" name="Front. Microbiol.">
        <title>High frequency of phylogenetically diverse reductive dehalogenase-homologous genes in deep subseafloor sedimentary metagenomes.</title>
        <authorList>
            <person name="Kawai M."/>
            <person name="Futagami T."/>
            <person name="Toyoda A."/>
            <person name="Takaki Y."/>
            <person name="Nishi S."/>
            <person name="Hori S."/>
            <person name="Arai W."/>
            <person name="Tsubouchi T."/>
            <person name="Morono Y."/>
            <person name="Uchiyama I."/>
            <person name="Ito T."/>
            <person name="Fujiyama A."/>
            <person name="Inagaki F."/>
            <person name="Takami H."/>
        </authorList>
    </citation>
    <scope>NUCLEOTIDE SEQUENCE</scope>
    <source>
        <strain evidence="8">Expedition CK06-06</strain>
    </source>
</reference>
<dbReference type="PANTHER" id="PTHR43237:SF4">
    <property type="entry name" value="NADP-DEPENDENT MALIC ENZYME"/>
    <property type="match status" value="1"/>
</dbReference>
<dbReference type="InterPro" id="IPR051674">
    <property type="entry name" value="Malate_Decarboxylase"/>
</dbReference>
<feature type="domain" description="Malic enzyme NAD-binding" evidence="6">
    <location>
        <begin position="136"/>
        <end position="263"/>
    </location>
</feature>
<dbReference type="Gene3D" id="3.40.50.10380">
    <property type="entry name" value="Malic enzyme, N-terminal domain"/>
    <property type="match status" value="1"/>
</dbReference>
<gene>
    <name evidence="8" type="ORF">S01H1_46929</name>
</gene>
<dbReference type="InterPro" id="IPR012301">
    <property type="entry name" value="Malic_N_dom"/>
</dbReference>
<dbReference type="InterPro" id="IPR001891">
    <property type="entry name" value="Malic_OxRdtase"/>
</dbReference>
<evidence type="ECO:0008006" key="9">
    <source>
        <dbReference type="Google" id="ProtNLM"/>
    </source>
</evidence>
<dbReference type="PROSITE" id="PS00331">
    <property type="entry name" value="MALIC_ENZYMES"/>
    <property type="match status" value="1"/>
</dbReference>